<dbReference type="Pfam" id="PF00386">
    <property type="entry name" value="C1q"/>
    <property type="match status" value="2"/>
</dbReference>
<dbReference type="EMBL" id="VEVO01000001">
    <property type="protein sequence ID" value="KAF0047012.1"/>
    <property type="molecule type" value="Genomic_DNA"/>
</dbReference>
<evidence type="ECO:0000256" key="1">
    <source>
        <dbReference type="ARBA" id="ARBA00004613"/>
    </source>
</evidence>
<evidence type="ECO:0000256" key="3">
    <source>
        <dbReference type="ARBA" id="ARBA00022729"/>
    </source>
</evidence>
<dbReference type="Proteomes" id="UP000438429">
    <property type="component" value="Unassembled WGS sequence"/>
</dbReference>
<reference evidence="6 7" key="1">
    <citation type="submission" date="2019-06" db="EMBL/GenBank/DDBJ databases">
        <title>Draft genomes of female and male turbot (Scophthalmus maximus).</title>
        <authorList>
            <person name="Xu H."/>
            <person name="Xu X.-W."/>
            <person name="Shao C."/>
            <person name="Chen S."/>
        </authorList>
    </citation>
    <scope>NUCLEOTIDE SEQUENCE [LARGE SCALE GENOMIC DNA]</scope>
    <source>
        <strain evidence="6">Ysfricsl-2016a</strain>
        <tissue evidence="6">Blood</tissue>
    </source>
</reference>
<dbReference type="AlphaFoldDB" id="A0A6A4TY78"/>
<dbReference type="SUPFAM" id="SSF49842">
    <property type="entry name" value="TNF-like"/>
    <property type="match status" value="2"/>
</dbReference>
<organism evidence="6 7">
    <name type="scientific">Scophthalmus maximus</name>
    <name type="common">Turbot</name>
    <name type="synonym">Psetta maxima</name>
    <dbReference type="NCBI Taxonomy" id="52904"/>
    <lineage>
        <taxon>Eukaryota</taxon>
        <taxon>Metazoa</taxon>
        <taxon>Chordata</taxon>
        <taxon>Craniata</taxon>
        <taxon>Vertebrata</taxon>
        <taxon>Euteleostomi</taxon>
        <taxon>Actinopterygii</taxon>
        <taxon>Neopterygii</taxon>
        <taxon>Teleostei</taxon>
        <taxon>Neoteleostei</taxon>
        <taxon>Acanthomorphata</taxon>
        <taxon>Carangaria</taxon>
        <taxon>Pleuronectiformes</taxon>
        <taxon>Pleuronectoidei</taxon>
        <taxon>Scophthalmidae</taxon>
        <taxon>Scophthalmus</taxon>
    </lineage>
</organism>
<feature type="domain" description="C1q" evidence="5">
    <location>
        <begin position="1"/>
        <end position="142"/>
    </location>
</feature>
<feature type="region of interest" description="Disordered" evidence="4">
    <location>
        <begin position="218"/>
        <end position="271"/>
    </location>
</feature>
<protein>
    <recommendedName>
        <fullName evidence="5">C1q domain-containing protein</fullName>
    </recommendedName>
</protein>
<keyword evidence="3" id="KW-0732">Signal</keyword>
<name>A0A6A4TY78_SCOMX</name>
<dbReference type="PROSITE" id="PS50871">
    <property type="entry name" value="C1Q"/>
    <property type="match status" value="1"/>
</dbReference>
<dbReference type="InterPro" id="IPR050822">
    <property type="entry name" value="Cerebellin_Synaptic_Org"/>
</dbReference>
<dbReference type="SMART" id="SM00110">
    <property type="entry name" value="C1Q"/>
    <property type="match status" value="1"/>
</dbReference>
<evidence type="ECO:0000313" key="6">
    <source>
        <dbReference type="EMBL" id="KAF0047012.1"/>
    </source>
</evidence>
<proteinExistence type="predicted"/>
<comment type="caution">
    <text evidence="6">The sequence shown here is derived from an EMBL/GenBank/DDBJ whole genome shotgun (WGS) entry which is preliminary data.</text>
</comment>
<sequence>MAAGLQVSSLIRASPCGQKRRLLEAKIKNAEKQLAELKQATTGIFTAPVKGAYYFSFSGHNLSSRPMGLRLMKNGEQMVAVFNHRAGNRYETTTNGMTLNLNVGDQVYMRLQANTWIYDNEETKQPLWEIQEFFLLCVIYKAWWEELMQTNRNNPRMKTSLAVLGLSLFHLCVAELLPQQQDGDMNSMESPGIEQAGPIAGDVTESRRYSSHLDVSIREAEQQNTERQLEELRREDQGNREAFGESFDNVGNTGPYNTEITLPHRSDGDNTGAYSPSAGIFTAPVKGVYHFSFSGQTVSTKPMGLRLMKTINHPDGRRYETANNVMTLPLNEGDQVYMRLRRRIHFRIRIRIRIRISIHLHVHISH</sequence>
<dbReference type="PANTHER" id="PTHR22923">
    <property type="entry name" value="CEREBELLIN-RELATED"/>
    <property type="match status" value="1"/>
</dbReference>
<evidence type="ECO:0000256" key="2">
    <source>
        <dbReference type="ARBA" id="ARBA00022525"/>
    </source>
</evidence>
<evidence type="ECO:0000259" key="5">
    <source>
        <dbReference type="PROSITE" id="PS50871"/>
    </source>
</evidence>
<comment type="subcellular location">
    <subcellularLocation>
        <location evidence="1">Secreted</location>
    </subcellularLocation>
</comment>
<dbReference type="Gene3D" id="2.60.120.40">
    <property type="match status" value="2"/>
</dbReference>
<keyword evidence="2" id="KW-0964">Secreted</keyword>
<evidence type="ECO:0000313" key="7">
    <source>
        <dbReference type="Proteomes" id="UP000438429"/>
    </source>
</evidence>
<accession>A0A6A4TY78</accession>
<dbReference type="GO" id="GO:0005576">
    <property type="term" value="C:extracellular region"/>
    <property type="evidence" value="ECO:0007669"/>
    <property type="project" value="UniProtKB-SubCell"/>
</dbReference>
<gene>
    <name evidence="6" type="ORF">F2P81_000645</name>
</gene>
<dbReference type="InterPro" id="IPR008983">
    <property type="entry name" value="Tumour_necrosis_fac-like_dom"/>
</dbReference>
<dbReference type="PRINTS" id="PR00007">
    <property type="entry name" value="COMPLEMNTC1Q"/>
</dbReference>
<dbReference type="InterPro" id="IPR001073">
    <property type="entry name" value="C1q_dom"/>
</dbReference>
<feature type="compositionally biased region" description="Polar residues" evidence="4">
    <location>
        <begin position="249"/>
        <end position="260"/>
    </location>
</feature>
<dbReference type="PANTHER" id="PTHR22923:SF116">
    <property type="entry name" value="C1Q DOMAIN-CONTAINING PROTEIN"/>
    <property type="match status" value="1"/>
</dbReference>
<evidence type="ECO:0000256" key="4">
    <source>
        <dbReference type="SAM" id="MobiDB-lite"/>
    </source>
</evidence>
<feature type="compositionally biased region" description="Basic and acidic residues" evidence="4">
    <location>
        <begin position="227"/>
        <end position="243"/>
    </location>
</feature>